<comment type="subcellular location">
    <subcellularLocation>
        <location evidence="1">Cell inner membrane</location>
        <topology evidence="1">Single-pass membrane protein</topology>
        <orientation evidence="1">Periplasmic side</orientation>
    </subcellularLocation>
</comment>
<keyword evidence="7" id="KW-0653">Protein transport</keyword>
<keyword evidence="4" id="KW-1003">Cell membrane</keyword>
<dbReference type="PANTHER" id="PTHR33446">
    <property type="entry name" value="PROTEIN TONB-RELATED"/>
    <property type="match status" value="1"/>
</dbReference>
<evidence type="ECO:0000256" key="5">
    <source>
        <dbReference type="ARBA" id="ARBA00022519"/>
    </source>
</evidence>
<dbReference type="PRINTS" id="PR01217">
    <property type="entry name" value="PRICHEXTENSN"/>
</dbReference>
<evidence type="ECO:0000313" key="13">
    <source>
        <dbReference type="EMBL" id="MDM0046334.1"/>
    </source>
</evidence>
<reference evidence="13" key="1">
    <citation type="submission" date="2023-06" db="EMBL/GenBank/DDBJ databases">
        <authorList>
            <person name="Jiang Y."/>
            <person name="Liu Q."/>
        </authorList>
    </citation>
    <scope>NUCLEOTIDE SEQUENCE</scope>
    <source>
        <strain evidence="13">CGMCC 1.12089</strain>
    </source>
</reference>
<feature type="region of interest" description="Disordered" evidence="10">
    <location>
        <begin position="57"/>
        <end position="151"/>
    </location>
</feature>
<comment type="similarity">
    <text evidence="2">Belongs to the TonB family.</text>
</comment>
<dbReference type="EMBL" id="JASZYV010000003">
    <property type="protein sequence ID" value="MDM0046334.1"/>
    <property type="molecule type" value="Genomic_DNA"/>
</dbReference>
<keyword evidence="8 11" id="KW-1133">Transmembrane helix</keyword>
<dbReference type="InterPro" id="IPR051045">
    <property type="entry name" value="TonB-dependent_transducer"/>
</dbReference>
<dbReference type="InterPro" id="IPR037682">
    <property type="entry name" value="TonB_C"/>
</dbReference>
<evidence type="ECO:0000256" key="3">
    <source>
        <dbReference type="ARBA" id="ARBA00022448"/>
    </source>
</evidence>
<accession>A0ABT7NEF9</accession>
<gene>
    <name evidence="13" type="ORF">QTH91_17710</name>
</gene>
<dbReference type="Pfam" id="PF03544">
    <property type="entry name" value="TonB_C"/>
    <property type="match status" value="1"/>
</dbReference>
<dbReference type="NCBIfam" id="TIGR01352">
    <property type="entry name" value="tonB_Cterm"/>
    <property type="match status" value="1"/>
</dbReference>
<evidence type="ECO:0000256" key="1">
    <source>
        <dbReference type="ARBA" id="ARBA00004383"/>
    </source>
</evidence>
<dbReference type="PROSITE" id="PS52015">
    <property type="entry name" value="TONB_CTD"/>
    <property type="match status" value="1"/>
</dbReference>
<keyword evidence="5" id="KW-0997">Cell inner membrane</keyword>
<evidence type="ECO:0000259" key="12">
    <source>
        <dbReference type="PROSITE" id="PS52015"/>
    </source>
</evidence>
<dbReference type="InterPro" id="IPR006260">
    <property type="entry name" value="TonB/TolA_C"/>
</dbReference>
<evidence type="ECO:0000256" key="10">
    <source>
        <dbReference type="SAM" id="MobiDB-lite"/>
    </source>
</evidence>
<comment type="caution">
    <text evidence="13">The sequence shown here is derived from an EMBL/GenBank/DDBJ whole genome shotgun (WGS) entry which is preliminary data.</text>
</comment>
<dbReference type="PANTHER" id="PTHR33446:SF2">
    <property type="entry name" value="PROTEIN TONB"/>
    <property type="match status" value="1"/>
</dbReference>
<evidence type="ECO:0000256" key="7">
    <source>
        <dbReference type="ARBA" id="ARBA00022927"/>
    </source>
</evidence>
<protein>
    <submittedName>
        <fullName evidence="13">Energy transducer TonB</fullName>
    </submittedName>
</protein>
<evidence type="ECO:0000256" key="4">
    <source>
        <dbReference type="ARBA" id="ARBA00022475"/>
    </source>
</evidence>
<name>A0ABT7NEF9_9BURK</name>
<feature type="compositionally biased region" description="Pro residues" evidence="10">
    <location>
        <begin position="57"/>
        <end position="89"/>
    </location>
</feature>
<dbReference type="Gene3D" id="3.30.1150.10">
    <property type="match status" value="1"/>
</dbReference>
<evidence type="ECO:0000256" key="8">
    <source>
        <dbReference type="ARBA" id="ARBA00022989"/>
    </source>
</evidence>
<dbReference type="RefSeq" id="WP_286661413.1">
    <property type="nucleotide sequence ID" value="NZ_JASZYV010000003.1"/>
</dbReference>
<evidence type="ECO:0000256" key="2">
    <source>
        <dbReference type="ARBA" id="ARBA00006555"/>
    </source>
</evidence>
<evidence type="ECO:0000313" key="14">
    <source>
        <dbReference type="Proteomes" id="UP001174908"/>
    </source>
</evidence>
<proteinExistence type="inferred from homology"/>
<feature type="transmembrane region" description="Helical" evidence="11">
    <location>
        <begin position="12"/>
        <end position="33"/>
    </location>
</feature>
<feature type="domain" description="TonB C-terminal" evidence="12">
    <location>
        <begin position="147"/>
        <end position="238"/>
    </location>
</feature>
<keyword evidence="14" id="KW-1185">Reference proteome</keyword>
<organism evidence="13 14">
    <name type="scientific">Variovorax dokdonensis</name>
    <dbReference type="NCBI Taxonomy" id="344883"/>
    <lineage>
        <taxon>Bacteria</taxon>
        <taxon>Pseudomonadati</taxon>
        <taxon>Pseudomonadota</taxon>
        <taxon>Betaproteobacteria</taxon>
        <taxon>Burkholderiales</taxon>
        <taxon>Comamonadaceae</taxon>
        <taxon>Variovorax</taxon>
    </lineage>
</organism>
<sequence>MSDRFSSTSTGVSRNTLIAAGVVLFHLGALWALQSGLLRRTAEVIVPVQLLAQMIDPPKPVEPPPPPPPPPPPAPKPPVVEPPPPPPEPLAVKSPAPAPKKAPVVKPKPPAPPPPVPVQAAPVPPAPPAPPAPPTPPAPPAPPKVQLPTTNADYAQGCRPVYPSISRRLGEQGHVMLRVTVGADGQPRDVQVKKSSGFERLDQAARDAMLRCRFIPGKVDGVAQSMAYDAPINFVLNQ</sequence>
<keyword evidence="3" id="KW-0813">Transport</keyword>
<keyword evidence="9 11" id="KW-0472">Membrane</keyword>
<dbReference type="SUPFAM" id="SSF74653">
    <property type="entry name" value="TolA/TonB C-terminal domain"/>
    <property type="match status" value="1"/>
</dbReference>
<feature type="compositionally biased region" description="Pro residues" evidence="10">
    <location>
        <begin position="96"/>
        <end position="145"/>
    </location>
</feature>
<dbReference type="Proteomes" id="UP001174908">
    <property type="component" value="Unassembled WGS sequence"/>
</dbReference>
<keyword evidence="6 11" id="KW-0812">Transmembrane</keyword>
<dbReference type="PRINTS" id="PR00021">
    <property type="entry name" value="PRORICH"/>
</dbReference>
<evidence type="ECO:0000256" key="6">
    <source>
        <dbReference type="ARBA" id="ARBA00022692"/>
    </source>
</evidence>
<evidence type="ECO:0000256" key="11">
    <source>
        <dbReference type="SAM" id="Phobius"/>
    </source>
</evidence>
<evidence type="ECO:0000256" key="9">
    <source>
        <dbReference type="ARBA" id="ARBA00023136"/>
    </source>
</evidence>